<evidence type="ECO:0000256" key="1">
    <source>
        <dbReference type="SAM" id="Phobius"/>
    </source>
</evidence>
<keyword evidence="1" id="KW-0472">Membrane</keyword>
<keyword evidence="1" id="KW-1133">Transmembrane helix</keyword>
<gene>
    <name evidence="2" type="ORF">Pla52n_36920</name>
</gene>
<proteinExistence type="predicted"/>
<protein>
    <submittedName>
        <fullName evidence="2">Uncharacterized protein</fullName>
    </submittedName>
</protein>
<feature type="transmembrane region" description="Helical" evidence="1">
    <location>
        <begin position="20"/>
        <end position="36"/>
    </location>
</feature>
<reference evidence="2 3" key="1">
    <citation type="submission" date="2019-02" db="EMBL/GenBank/DDBJ databases">
        <title>Deep-cultivation of Planctomycetes and their phenomic and genomic characterization uncovers novel biology.</title>
        <authorList>
            <person name="Wiegand S."/>
            <person name="Jogler M."/>
            <person name="Boedeker C."/>
            <person name="Pinto D."/>
            <person name="Vollmers J."/>
            <person name="Rivas-Marin E."/>
            <person name="Kohn T."/>
            <person name="Peeters S.H."/>
            <person name="Heuer A."/>
            <person name="Rast P."/>
            <person name="Oberbeckmann S."/>
            <person name="Bunk B."/>
            <person name="Jeske O."/>
            <person name="Meyerdierks A."/>
            <person name="Storesund J.E."/>
            <person name="Kallscheuer N."/>
            <person name="Luecker S."/>
            <person name="Lage O.M."/>
            <person name="Pohl T."/>
            <person name="Merkel B.J."/>
            <person name="Hornburger P."/>
            <person name="Mueller R.-W."/>
            <person name="Bruemmer F."/>
            <person name="Labrenz M."/>
            <person name="Spormann A.M."/>
            <person name="Op Den Camp H."/>
            <person name="Overmann J."/>
            <person name="Amann R."/>
            <person name="Jetten M.S.M."/>
            <person name="Mascher T."/>
            <person name="Medema M.H."/>
            <person name="Devos D.P."/>
            <person name="Kaster A.-K."/>
            <person name="Ovreas L."/>
            <person name="Rohde M."/>
            <person name="Galperin M.Y."/>
            <person name="Jogler C."/>
        </authorList>
    </citation>
    <scope>NUCLEOTIDE SEQUENCE [LARGE SCALE GENOMIC DNA]</scope>
    <source>
        <strain evidence="2 3">Pla52n</strain>
    </source>
</reference>
<organism evidence="2 3">
    <name type="scientific">Stieleria varia</name>
    <dbReference type="NCBI Taxonomy" id="2528005"/>
    <lineage>
        <taxon>Bacteria</taxon>
        <taxon>Pseudomonadati</taxon>
        <taxon>Planctomycetota</taxon>
        <taxon>Planctomycetia</taxon>
        <taxon>Pirellulales</taxon>
        <taxon>Pirellulaceae</taxon>
        <taxon>Stieleria</taxon>
    </lineage>
</organism>
<evidence type="ECO:0000313" key="2">
    <source>
        <dbReference type="EMBL" id="TWU02636.1"/>
    </source>
</evidence>
<dbReference type="EMBL" id="SJPN01000004">
    <property type="protein sequence ID" value="TWU02636.1"/>
    <property type="molecule type" value="Genomic_DNA"/>
</dbReference>
<dbReference type="RefSeq" id="WP_231742080.1">
    <property type="nucleotide sequence ID" value="NZ_SJPN01000004.1"/>
</dbReference>
<dbReference type="AlphaFoldDB" id="A0A5C6AUA7"/>
<evidence type="ECO:0000313" key="3">
    <source>
        <dbReference type="Proteomes" id="UP000320176"/>
    </source>
</evidence>
<keyword evidence="3" id="KW-1185">Reference proteome</keyword>
<sequence length="348" mass="39215">MSDIRRQPSARDTFVVRRPFRTGLSMLVALVIGWGMCESVLRMLVPQELFYSTWFTEGVHERDAEFGFVYRPKFRGAMRNADHVWMEPLQLDASGFRQPAIRNETGDSDPLRVIMLGGASMTFCYGLSDAECLHQQVAQRLDESIQIDLISWPGFTLGQDLRKLQRFTSPSEFDLAIVFAHGAEDYRVNSNWDRFEPVDDFRMIDSVVMPADPAADLAGELYYKSYVAAGICRVAQTPLRMISRFNQGQASGQSESHDQPNEQPDDVLSIYKAAVRLTELGIGRVLVIALPHQSQHVGPVTLPPSTSKKIKIIDLRSVDRQEFDWIAYGHYGPKSSAQLGREIAKAIK</sequence>
<accession>A0A5C6AUA7</accession>
<keyword evidence="1" id="KW-0812">Transmembrane</keyword>
<comment type="caution">
    <text evidence="2">The sequence shown here is derived from an EMBL/GenBank/DDBJ whole genome shotgun (WGS) entry which is preliminary data.</text>
</comment>
<dbReference type="Proteomes" id="UP000320176">
    <property type="component" value="Unassembled WGS sequence"/>
</dbReference>
<name>A0A5C6AUA7_9BACT</name>